<evidence type="ECO:0000313" key="4">
    <source>
        <dbReference type="EMBL" id="RGK79991.1"/>
    </source>
</evidence>
<evidence type="ECO:0000259" key="3">
    <source>
        <dbReference type="Pfam" id="PF07715"/>
    </source>
</evidence>
<feature type="domain" description="TonB-dependent receptor plug" evidence="3">
    <location>
        <begin position="64"/>
        <end position="161"/>
    </location>
</feature>
<dbReference type="RefSeq" id="WP_117704164.1">
    <property type="nucleotide sequence ID" value="NZ_JAJCJW010000018.1"/>
</dbReference>
<dbReference type="GO" id="GO:0009279">
    <property type="term" value="C:cell outer membrane"/>
    <property type="evidence" value="ECO:0007669"/>
    <property type="project" value="UniProtKB-SubCell"/>
</dbReference>
<reference evidence="6 7" key="1">
    <citation type="submission" date="2018-08" db="EMBL/GenBank/DDBJ databases">
        <title>A genome reference for cultivated species of the human gut microbiota.</title>
        <authorList>
            <person name="Zou Y."/>
            <person name="Xue W."/>
            <person name="Luo G."/>
        </authorList>
    </citation>
    <scope>NUCLEOTIDE SEQUENCE [LARGE SCALE GENOMIC DNA]</scope>
    <source>
        <strain evidence="5 7">AF21-53</strain>
        <strain evidence="4 6">TF09-22</strain>
    </source>
</reference>
<keyword evidence="1" id="KW-0732">Signal</keyword>
<gene>
    <name evidence="5" type="ORF">DWX87_12895</name>
    <name evidence="4" type="ORF">DXC91_20225</name>
</gene>
<evidence type="ECO:0000256" key="2">
    <source>
        <dbReference type="PROSITE-ProRule" id="PRU01360"/>
    </source>
</evidence>
<dbReference type="PANTHER" id="PTHR30069:SF29">
    <property type="entry name" value="HEMOGLOBIN AND HEMOGLOBIN-HAPTOGLOBIN-BINDING PROTEIN 1-RELATED"/>
    <property type="match status" value="1"/>
</dbReference>
<dbReference type="InterPro" id="IPR008969">
    <property type="entry name" value="CarboxyPept-like_regulatory"/>
</dbReference>
<keyword evidence="2" id="KW-0813">Transport</keyword>
<comment type="similarity">
    <text evidence="2">Belongs to the TonB-dependent receptor family.</text>
</comment>
<dbReference type="PROSITE" id="PS52016">
    <property type="entry name" value="TONB_DEPENDENT_REC_3"/>
    <property type="match status" value="1"/>
</dbReference>
<dbReference type="Pfam" id="PF07715">
    <property type="entry name" value="Plug"/>
    <property type="match status" value="1"/>
</dbReference>
<dbReference type="EMBL" id="QSRB01000036">
    <property type="protein sequence ID" value="RGK79991.1"/>
    <property type="molecule type" value="Genomic_DNA"/>
</dbReference>
<sequence length="256" mass="27353">MEGEYILSGVPANAKITVSYIGYRTLYLKASDKGLSKIILAEDSEMLEEVVVTALGIKRSEKALGYSVQKVTSETLQKVAGVDVSTSLTGKVAGLLVKNSTDFAAAPTLAIRGENPLIVIDGVPYANMTMRDIVADDIESVSVLKGATASALYGNRGASGAVMITTKSGAENKEPISISLASNTMFSAGFLAIPEKQSMYGRGTNNKYDKDAGNSWGAALDGTIREQWDPYLQAYREYEYTAVGKDNFNNSPLNFS</sequence>
<comment type="caution">
    <text evidence="4">The sequence shown here is derived from an EMBL/GenBank/DDBJ whole genome shotgun (WGS) entry which is preliminary data.</text>
</comment>
<evidence type="ECO:0000256" key="1">
    <source>
        <dbReference type="ARBA" id="ARBA00022729"/>
    </source>
</evidence>
<dbReference type="NCBIfam" id="TIGR04057">
    <property type="entry name" value="SusC_RagA_signa"/>
    <property type="match status" value="1"/>
</dbReference>
<dbReference type="SUPFAM" id="SSF56935">
    <property type="entry name" value="Porins"/>
    <property type="match status" value="1"/>
</dbReference>
<evidence type="ECO:0000313" key="7">
    <source>
        <dbReference type="Proteomes" id="UP000285283"/>
    </source>
</evidence>
<dbReference type="EMBL" id="QRVP01000012">
    <property type="protein sequence ID" value="RGS53785.1"/>
    <property type="molecule type" value="Genomic_DNA"/>
</dbReference>
<accession>A0A3E4PJ49</accession>
<keyword evidence="2" id="KW-0998">Cell outer membrane</keyword>
<protein>
    <recommendedName>
        <fullName evidence="3">TonB-dependent receptor plug domain-containing protein</fullName>
    </recommendedName>
</protein>
<keyword evidence="2" id="KW-0472">Membrane</keyword>
<dbReference type="SUPFAM" id="SSF49464">
    <property type="entry name" value="Carboxypeptidase regulatory domain-like"/>
    <property type="match status" value="1"/>
</dbReference>
<dbReference type="AlphaFoldDB" id="A0A3E4PJ49"/>
<dbReference type="InterPro" id="IPR012910">
    <property type="entry name" value="Plug_dom"/>
</dbReference>
<dbReference type="GO" id="GO:0044718">
    <property type="term" value="P:siderophore transmembrane transport"/>
    <property type="evidence" value="ECO:0007669"/>
    <property type="project" value="TreeGrafter"/>
</dbReference>
<dbReference type="InterPro" id="IPR037066">
    <property type="entry name" value="Plug_dom_sf"/>
</dbReference>
<evidence type="ECO:0000313" key="5">
    <source>
        <dbReference type="EMBL" id="RGS53785.1"/>
    </source>
</evidence>
<name>A0A3E4PJ49_BACUN</name>
<dbReference type="Proteomes" id="UP000260874">
    <property type="component" value="Unassembled WGS sequence"/>
</dbReference>
<dbReference type="InterPro" id="IPR023997">
    <property type="entry name" value="TonB-dep_OMP_SusC/RagA_CS"/>
</dbReference>
<dbReference type="PANTHER" id="PTHR30069">
    <property type="entry name" value="TONB-DEPENDENT OUTER MEMBRANE RECEPTOR"/>
    <property type="match status" value="1"/>
</dbReference>
<dbReference type="InterPro" id="IPR039426">
    <property type="entry name" value="TonB-dep_rcpt-like"/>
</dbReference>
<keyword evidence="2" id="KW-1134">Transmembrane beta strand</keyword>
<dbReference type="Gene3D" id="2.170.130.10">
    <property type="entry name" value="TonB-dependent receptor, plug domain"/>
    <property type="match status" value="1"/>
</dbReference>
<comment type="subcellular location">
    <subcellularLocation>
        <location evidence="2">Cell outer membrane</location>
        <topology evidence="2">Multi-pass membrane protein</topology>
    </subcellularLocation>
</comment>
<evidence type="ECO:0000313" key="6">
    <source>
        <dbReference type="Proteomes" id="UP000260874"/>
    </source>
</evidence>
<dbReference type="Proteomes" id="UP000285283">
    <property type="component" value="Unassembled WGS sequence"/>
</dbReference>
<proteinExistence type="inferred from homology"/>
<dbReference type="GO" id="GO:0015344">
    <property type="term" value="F:siderophore uptake transmembrane transporter activity"/>
    <property type="evidence" value="ECO:0007669"/>
    <property type="project" value="TreeGrafter"/>
</dbReference>
<keyword evidence="2" id="KW-0812">Transmembrane</keyword>
<organism evidence="4 6">
    <name type="scientific">Bacteroides uniformis</name>
    <dbReference type="NCBI Taxonomy" id="820"/>
    <lineage>
        <taxon>Bacteria</taxon>
        <taxon>Pseudomonadati</taxon>
        <taxon>Bacteroidota</taxon>
        <taxon>Bacteroidia</taxon>
        <taxon>Bacteroidales</taxon>
        <taxon>Bacteroidaceae</taxon>
        <taxon>Bacteroides</taxon>
    </lineage>
</organism>